<evidence type="ECO:0000256" key="3">
    <source>
        <dbReference type="SAM" id="MobiDB-lite"/>
    </source>
</evidence>
<dbReference type="InterPro" id="IPR000873">
    <property type="entry name" value="AMP-dep_synth/lig_dom"/>
</dbReference>
<evidence type="ECO:0000259" key="4">
    <source>
        <dbReference type="Pfam" id="PF00501"/>
    </source>
</evidence>
<comment type="similarity">
    <text evidence="1">Belongs to the ATP-dependent AMP-binding enzyme family.</text>
</comment>
<dbReference type="InterPro" id="IPR025110">
    <property type="entry name" value="AMP-bd_C"/>
</dbReference>
<dbReference type="Pfam" id="PF13193">
    <property type="entry name" value="AMP-binding_C"/>
    <property type="match status" value="1"/>
</dbReference>
<protein>
    <submittedName>
        <fullName evidence="6">AMP-binding protein</fullName>
    </submittedName>
</protein>
<dbReference type="SUPFAM" id="SSF56801">
    <property type="entry name" value="Acetyl-CoA synthetase-like"/>
    <property type="match status" value="1"/>
</dbReference>
<organism evidence="6 7">
    <name type="scientific">Dactylosporangium fulvum</name>
    <dbReference type="NCBI Taxonomy" id="53359"/>
    <lineage>
        <taxon>Bacteria</taxon>
        <taxon>Bacillati</taxon>
        <taxon>Actinomycetota</taxon>
        <taxon>Actinomycetes</taxon>
        <taxon>Micromonosporales</taxon>
        <taxon>Micromonosporaceae</taxon>
        <taxon>Dactylosporangium</taxon>
    </lineage>
</organism>
<feature type="region of interest" description="Disordered" evidence="3">
    <location>
        <begin position="547"/>
        <end position="568"/>
    </location>
</feature>
<accession>A0ABY5VSL5</accession>
<gene>
    <name evidence="6" type="ORF">Dfulv_33685</name>
</gene>
<keyword evidence="7" id="KW-1185">Reference proteome</keyword>
<keyword evidence="2" id="KW-0436">Ligase</keyword>
<feature type="domain" description="AMP-binding enzyme C-terminal" evidence="5">
    <location>
        <begin position="460"/>
        <end position="530"/>
    </location>
</feature>
<dbReference type="Pfam" id="PF00501">
    <property type="entry name" value="AMP-binding"/>
    <property type="match status" value="1"/>
</dbReference>
<dbReference type="InterPro" id="IPR042099">
    <property type="entry name" value="ANL_N_sf"/>
</dbReference>
<evidence type="ECO:0000256" key="1">
    <source>
        <dbReference type="ARBA" id="ARBA00006432"/>
    </source>
</evidence>
<dbReference type="Gene3D" id="3.30.300.30">
    <property type="match status" value="1"/>
</dbReference>
<feature type="domain" description="AMP-dependent synthetase/ligase" evidence="4">
    <location>
        <begin position="53"/>
        <end position="410"/>
    </location>
</feature>
<dbReference type="Gene3D" id="3.40.50.12780">
    <property type="entry name" value="N-terminal domain of ligase-like"/>
    <property type="match status" value="1"/>
</dbReference>
<reference evidence="6" key="1">
    <citation type="submission" date="2021-04" db="EMBL/GenBank/DDBJ databases">
        <authorList>
            <person name="Hartkoorn R.C."/>
            <person name="Beaudoing E."/>
            <person name="Hot D."/>
        </authorList>
    </citation>
    <scope>NUCLEOTIDE SEQUENCE</scope>
    <source>
        <strain evidence="6">NRRL B-16292</strain>
    </source>
</reference>
<dbReference type="InterPro" id="IPR045851">
    <property type="entry name" value="AMP-bd_C_sf"/>
</dbReference>
<dbReference type="PANTHER" id="PTHR43201">
    <property type="entry name" value="ACYL-COA SYNTHETASE"/>
    <property type="match status" value="1"/>
</dbReference>
<dbReference type="Proteomes" id="UP001059617">
    <property type="component" value="Chromosome"/>
</dbReference>
<evidence type="ECO:0000313" key="6">
    <source>
        <dbReference type="EMBL" id="UWP80091.1"/>
    </source>
</evidence>
<proteinExistence type="inferred from homology"/>
<evidence type="ECO:0000313" key="7">
    <source>
        <dbReference type="Proteomes" id="UP001059617"/>
    </source>
</evidence>
<evidence type="ECO:0000256" key="2">
    <source>
        <dbReference type="ARBA" id="ARBA00022598"/>
    </source>
</evidence>
<sequence>MALDSVAQPSSSLLSTVEVTNHGASREVGMGLHMMSNGSASAPWITVGELVTAQADRLGDREAVTFTGEAALSYRDIEERSNALARGFLARGIQRGDRIATVLSNSAPQLLTWIAAMKIGAIAVPLNTSVGAQDLAHAVHETDPVALIVGSEYTATVGSVLAASSGDGIKLRVRSSDDGQPWGDVVFDEIFDSDSSGLPVVAEPGDTACVLFTGGTTGLPKATMRTHFSYLCAAERYRFIFEPRPDDRHLSTTQLFHCGGQEMGFLGPFASGIPTMMPKWFSASRFWETADNFGATIGEIMATMLSILLKAEPSPRDREHTLRLAISRGDMAEFERRFGTRIVSTYGSTETGTMLFSNTTAQSRAGSSGHPRDWAEVRIAGENDEPLATGEVGELLLRPALPYSMSLGYYNRPAETLQRWRNFWIHTGDLAYLDEDGWLYVVGRQAHWIRRRGENVSVAEVEGVLEQHPTVIEAAVVGIPSELGEQDVRAYVSSREPNPSPESLTDWCRQRLAYFKVPVEFVFVEQLPRSITKREVERHTLIEWPIDTSTGVSRAQPAHPEGPHHEAL</sequence>
<dbReference type="InterPro" id="IPR020845">
    <property type="entry name" value="AMP-binding_CS"/>
</dbReference>
<name>A0ABY5VSL5_9ACTN</name>
<dbReference type="PROSITE" id="PS00455">
    <property type="entry name" value="AMP_BINDING"/>
    <property type="match status" value="1"/>
</dbReference>
<dbReference type="RefSeq" id="WP_259857849.1">
    <property type="nucleotide sequence ID" value="NZ_BAAAST010000016.1"/>
</dbReference>
<dbReference type="PANTHER" id="PTHR43201:SF5">
    <property type="entry name" value="MEDIUM-CHAIN ACYL-COA LIGASE ACSF2, MITOCHONDRIAL"/>
    <property type="match status" value="1"/>
</dbReference>
<evidence type="ECO:0000259" key="5">
    <source>
        <dbReference type="Pfam" id="PF13193"/>
    </source>
</evidence>
<dbReference type="EMBL" id="CP073720">
    <property type="protein sequence ID" value="UWP80091.1"/>
    <property type="molecule type" value="Genomic_DNA"/>
</dbReference>
<reference evidence="6" key="2">
    <citation type="submission" date="2022-09" db="EMBL/GenBank/DDBJ databases">
        <title>Biosynthetic gene clusters of Dactylosporangioum fulvum.</title>
        <authorList>
            <person name="Caradec T."/>
        </authorList>
    </citation>
    <scope>NUCLEOTIDE SEQUENCE</scope>
    <source>
        <strain evidence="6">NRRL B-16292</strain>
    </source>
</reference>